<dbReference type="InterPro" id="IPR029052">
    <property type="entry name" value="Metallo-depent_PP-like"/>
</dbReference>
<evidence type="ECO:0000256" key="1">
    <source>
        <dbReference type="ARBA" id="ARBA00022729"/>
    </source>
</evidence>
<keyword evidence="1" id="KW-0732">Signal</keyword>
<dbReference type="RefSeq" id="WP_346103905.1">
    <property type="nucleotide sequence ID" value="NZ_BAAAOD010000027.1"/>
</dbReference>
<accession>A0ABU9AIF0</accession>
<dbReference type="SUPFAM" id="SSF55816">
    <property type="entry name" value="5'-nucleotidase (syn. UDP-sugar hydrolase), C-terminal domain"/>
    <property type="match status" value="1"/>
</dbReference>
<comment type="caution">
    <text evidence="5">The sequence shown here is derived from an EMBL/GenBank/DDBJ whole genome shotgun (WGS) entry which is preliminary data.</text>
</comment>
<proteinExistence type="inferred from homology"/>
<dbReference type="PRINTS" id="PR01607">
    <property type="entry name" value="APYRASEFAMLY"/>
</dbReference>
<gene>
    <name evidence="5" type="ORF">WG925_17330</name>
</gene>
<evidence type="ECO:0000259" key="4">
    <source>
        <dbReference type="Pfam" id="PF02872"/>
    </source>
</evidence>
<evidence type="ECO:0000256" key="2">
    <source>
        <dbReference type="RuleBase" id="RU362119"/>
    </source>
</evidence>
<dbReference type="EMBL" id="JBBPIX010000009">
    <property type="protein sequence ID" value="MEK6465509.1"/>
    <property type="molecule type" value="Genomic_DNA"/>
</dbReference>
<keyword evidence="2" id="KW-0547">Nucleotide-binding</keyword>
<dbReference type="Gene3D" id="3.60.21.10">
    <property type="match status" value="1"/>
</dbReference>
<dbReference type="PANTHER" id="PTHR11575">
    <property type="entry name" value="5'-NUCLEOTIDASE-RELATED"/>
    <property type="match status" value="1"/>
</dbReference>
<dbReference type="Gene3D" id="3.90.780.10">
    <property type="entry name" value="5'-Nucleotidase, C-terminal domain"/>
    <property type="match status" value="1"/>
</dbReference>
<dbReference type="InterPro" id="IPR036907">
    <property type="entry name" value="5'-Nucleotdase_C_sf"/>
</dbReference>
<dbReference type="Pfam" id="PF00149">
    <property type="entry name" value="Metallophos"/>
    <property type="match status" value="1"/>
</dbReference>
<dbReference type="InterPro" id="IPR008334">
    <property type="entry name" value="5'-Nucleotdase_C"/>
</dbReference>
<comment type="similarity">
    <text evidence="2">Belongs to the 5'-nucleotidase family.</text>
</comment>
<dbReference type="SUPFAM" id="SSF56300">
    <property type="entry name" value="Metallo-dependent phosphatases"/>
    <property type="match status" value="1"/>
</dbReference>
<dbReference type="Proteomes" id="UP001367513">
    <property type="component" value="Unassembled WGS sequence"/>
</dbReference>
<organism evidence="5 6">
    <name type="scientific">Pseudonocardia alni subsp. carboxydivorans</name>
    <dbReference type="NCBI Taxonomy" id="415010"/>
    <lineage>
        <taxon>Bacteria</taxon>
        <taxon>Bacillati</taxon>
        <taxon>Actinomycetota</taxon>
        <taxon>Actinomycetes</taxon>
        <taxon>Pseudonocardiales</taxon>
        <taxon>Pseudonocardiaceae</taxon>
        <taxon>Pseudonocardia</taxon>
    </lineage>
</organism>
<sequence>MPSSGRRVGFVLAAVLVVVLAVGVTVEAVTLSGRPAAGAPGSGTVRLIALNDLHGNLEPPSGSSGRVTDDAGAQVEAGGAAFLAAHVAALRAQAPASVVLSTGDNVGASPLASALFRDEPTVEVLERVGVAASAAGNHEFDEGITELRRLQRGGCHPADGCRFTPSYDGASFPILSANVTQDGKPALAASTVVEAGGARIGVIGATLSELPDLVSPDGIRGLEVGDEVAAVDAASRELTAQGVRAQVLLLHQGDEATGDGGPDACAIEPGGPGSRIAAAVSADVDAVFSAHTHQQYACSATDPAGNPRPFVQGLSFGRLLSVVDLALTGDGDVDRAATGTARNVVVTRDVAPDPAVADVVDRAVAQSRPLAERPVGTLAGPLLRAAAPSGLSPLGTVIADAQLAASRGDGAQLALTNPGGVRADLVPGAGGRVTYGQAYTVQPFGNILQTMTLTGAQLRAVLDQQFTVDDGPTVLQSSSNLRYTVVAGNRVGDISIGGVPVTDDGRYRVATNNFLSAGGDGFDTFTAGTELVGGPVDLDAFVAYLGANPGLSVPSTDRIVRR</sequence>
<keyword evidence="2 5" id="KW-0378">Hydrolase</keyword>
<keyword evidence="6" id="KW-1185">Reference proteome</keyword>
<dbReference type="InterPro" id="IPR006179">
    <property type="entry name" value="5_nucleotidase/apyrase"/>
</dbReference>
<protein>
    <submittedName>
        <fullName evidence="5">Bifunctional UDP-sugar hydrolase/5'-nucleotidase</fullName>
    </submittedName>
</protein>
<name>A0ABU9AIF0_PSEA5</name>
<evidence type="ECO:0000313" key="6">
    <source>
        <dbReference type="Proteomes" id="UP001367513"/>
    </source>
</evidence>
<evidence type="ECO:0000259" key="3">
    <source>
        <dbReference type="Pfam" id="PF00149"/>
    </source>
</evidence>
<dbReference type="Pfam" id="PF02872">
    <property type="entry name" value="5_nucleotid_C"/>
    <property type="match status" value="1"/>
</dbReference>
<reference evidence="5 6" key="1">
    <citation type="submission" date="2024-03" db="EMBL/GenBank/DDBJ databases">
        <title>Draft genome sequence of Pseudonocardia carboxydivorans JCM 14827.</title>
        <authorList>
            <person name="Duangmal K."/>
        </authorList>
    </citation>
    <scope>NUCLEOTIDE SEQUENCE [LARGE SCALE GENOMIC DNA]</scope>
    <source>
        <strain evidence="5 6">JCM 14827</strain>
    </source>
</reference>
<feature type="domain" description="Calcineurin-like phosphoesterase" evidence="3">
    <location>
        <begin position="46"/>
        <end position="294"/>
    </location>
</feature>
<dbReference type="PANTHER" id="PTHR11575:SF24">
    <property type="entry name" value="5'-NUCLEOTIDASE"/>
    <property type="match status" value="1"/>
</dbReference>
<dbReference type="GO" id="GO:0016787">
    <property type="term" value="F:hydrolase activity"/>
    <property type="evidence" value="ECO:0007669"/>
    <property type="project" value="UniProtKB-KW"/>
</dbReference>
<feature type="domain" description="5'-Nucleotidase C-terminal" evidence="4">
    <location>
        <begin position="375"/>
        <end position="526"/>
    </location>
</feature>
<evidence type="ECO:0000313" key="5">
    <source>
        <dbReference type="EMBL" id="MEK6465509.1"/>
    </source>
</evidence>
<dbReference type="InterPro" id="IPR004843">
    <property type="entry name" value="Calcineurin-like_PHP"/>
</dbReference>